<keyword evidence="1" id="KW-0472">Membrane</keyword>
<feature type="transmembrane region" description="Helical" evidence="1">
    <location>
        <begin position="23"/>
        <end position="45"/>
    </location>
</feature>
<dbReference type="EMBL" id="JBHUOQ010000001">
    <property type="protein sequence ID" value="MFD2828899.1"/>
    <property type="molecule type" value="Genomic_DNA"/>
</dbReference>
<name>A0ABW5WUA1_9STAP</name>
<feature type="transmembrane region" description="Helical" evidence="1">
    <location>
        <begin position="300"/>
        <end position="322"/>
    </location>
</feature>
<evidence type="ECO:0000256" key="1">
    <source>
        <dbReference type="SAM" id="Phobius"/>
    </source>
</evidence>
<keyword evidence="1" id="KW-1133">Transmembrane helix</keyword>
<proteinExistence type="predicted"/>
<feature type="transmembrane region" description="Helical" evidence="1">
    <location>
        <begin position="128"/>
        <end position="145"/>
    </location>
</feature>
<feature type="transmembrane region" description="Helical" evidence="1">
    <location>
        <begin position="343"/>
        <end position="364"/>
    </location>
</feature>
<dbReference type="InterPro" id="IPR010288">
    <property type="entry name" value="EcsB_ABC"/>
</dbReference>
<sequence length="400" mass="47017">MSQHLYRDRIDKDVGIRSYYSKFIFNSHFLIFIVIAGGVFLYTLLDFVSTAAPNVWLNVIPSILISLAVFTKYRSLLKRADEVFLPPYETHMKAYFNRVSSYSLIIGIPKIIIVFVVASILYSAGNDLLILMSLLVYTTAAYIAVFNIRRDALNSPLSLSLLNTVLFVLNFAALMLITVTPYMIFAGLLALFLMKKYVDKRMYEIINWPDVIQFEAEQVTRYYRNVSMFTNVKHIDKQFKRRRYLDRLLWHPKENKYDKAHMYEYLFYRSFLRNHDLPMITLRLILIFGAAMIWMNTLYFSIIIVLFCTYLIVLQMSQIYTAQAYLLWPKVWPVNRSFIQKSYVTYSHKLVFVITLILSALFIVTHPGHFYIAVIFPVFGYIINRVLSQSVYKKERLLSD</sequence>
<evidence type="ECO:0000313" key="2">
    <source>
        <dbReference type="EMBL" id="MFD2828899.1"/>
    </source>
</evidence>
<feature type="transmembrane region" description="Helical" evidence="1">
    <location>
        <begin position="102"/>
        <end position="122"/>
    </location>
</feature>
<reference evidence="3" key="1">
    <citation type="journal article" date="2019" name="Int. J. Syst. Evol. Microbiol.">
        <title>The Global Catalogue of Microorganisms (GCM) 10K type strain sequencing project: providing services to taxonomists for standard genome sequencing and annotation.</title>
        <authorList>
            <consortium name="The Broad Institute Genomics Platform"/>
            <consortium name="The Broad Institute Genome Sequencing Center for Infectious Disease"/>
            <person name="Wu L."/>
            <person name="Ma J."/>
        </authorList>
    </citation>
    <scope>NUCLEOTIDE SEQUENCE [LARGE SCALE GENOMIC DNA]</scope>
    <source>
        <strain evidence="3">KCTC 33575</strain>
    </source>
</reference>
<organism evidence="2 3">
    <name type="scientific">Corticicoccus populi</name>
    <dbReference type="NCBI Taxonomy" id="1812821"/>
    <lineage>
        <taxon>Bacteria</taxon>
        <taxon>Bacillati</taxon>
        <taxon>Bacillota</taxon>
        <taxon>Bacilli</taxon>
        <taxon>Bacillales</taxon>
        <taxon>Staphylococcaceae</taxon>
        <taxon>Corticicoccus</taxon>
    </lineage>
</organism>
<dbReference type="RefSeq" id="WP_377770411.1">
    <property type="nucleotide sequence ID" value="NZ_JBHUOQ010000001.1"/>
</dbReference>
<comment type="caution">
    <text evidence="2">The sequence shown here is derived from an EMBL/GenBank/DDBJ whole genome shotgun (WGS) entry which is preliminary data.</text>
</comment>
<dbReference type="Proteomes" id="UP001597519">
    <property type="component" value="Unassembled WGS sequence"/>
</dbReference>
<protein>
    <submittedName>
        <fullName evidence="2">ABC transporter permease</fullName>
    </submittedName>
</protein>
<dbReference type="Pfam" id="PF05975">
    <property type="entry name" value="EcsB"/>
    <property type="match status" value="1"/>
</dbReference>
<gene>
    <name evidence="2" type="ORF">ACFSX4_00320</name>
</gene>
<keyword evidence="3" id="KW-1185">Reference proteome</keyword>
<evidence type="ECO:0000313" key="3">
    <source>
        <dbReference type="Proteomes" id="UP001597519"/>
    </source>
</evidence>
<dbReference type="PIRSF" id="PIRSF037259">
    <property type="entry name" value="EcsB_ABC"/>
    <property type="match status" value="1"/>
</dbReference>
<feature type="transmembrane region" description="Helical" evidence="1">
    <location>
        <begin position="370"/>
        <end position="387"/>
    </location>
</feature>
<accession>A0ABW5WUA1</accession>
<keyword evidence="1" id="KW-0812">Transmembrane</keyword>
<feature type="transmembrane region" description="Helical" evidence="1">
    <location>
        <begin position="51"/>
        <end position="70"/>
    </location>
</feature>